<dbReference type="CDD" id="cd00063">
    <property type="entry name" value="FN3"/>
    <property type="match status" value="1"/>
</dbReference>
<dbReference type="InterPro" id="IPR036116">
    <property type="entry name" value="FN3_sf"/>
</dbReference>
<dbReference type="AlphaFoldDB" id="A0A7J4J182"/>
<dbReference type="SUPFAM" id="SSF49899">
    <property type="entry name" value="Concanavalin A-like lectins/glucanases"/>
    <property type="match status" value="1"/>
</dbReference>
<dbReference type="InterPro" id="IPR013783">
    <property type="entry name" value="Ig-like_fold"/>
</dbReference>
<dbReference type="InterPro" id="IPR006558">
    <property type="entry name" value="LamG-like"/>
</dbReference>
<evidence type="ECO:0000313" key="5">
    <source>
        <dbReference type="Proteomes" id="UP000565078"/>
    </source>
</evidence>
<proteinExistence type="predicted"/>
<feature type="domain" description="Fibronectin type-III" evidence="3">
    <location>
        <begin position="383"/>
        <end position="468"/>
    </location>
</feature>
<comment type="caution">
    <text evidence="4">The sequence shown here is derived from an EMBL/GenBank/DDBJ whole genome shotgun (WGS) entry which is preliminary data.</text>
</comment>
<dbReference type="SUPFAM" id="SSF51126">
    <property type="entry name" value="Pectin lyase-like"/>
    <property type="match status" value="1"/>
</dbReference>
<evidence type="ECO:0000259" key="3">
    <source>
        <dbReference type="PROSITE" id="PS50853"/>
    </source>
</evidence>
<gene>
    <name evidence="4" type="ORF">HA254_05775</name>
</gene>
<dbReference type="InterPro" id="IPR013320">
    <property type="entry name" value="ConA-like_dom_sf"/>
</dbReference>
<reference evidence="5" key="1">
    <citation type="journal article" date="2020" name="bioRxiv">
        <title>A rank-normalized archaeal taxonomy based on genome phylogeny resolves widespread incomplete and uneven classifications.</title>
        <authorList>
            <person name="Rinke C."/>
            <person name="Chuvochina M."/>
            <person name="Mussig A.J."/>
            <person name="Chaumeil P.-A."/>
            <person name="Waite D.W."/>
            <person name="Whitman W.B."/>
            <person name="Parks D.H."/>
            <person name="Hugenholtz P."/>
        </authorList>
    </citation>
    <scope>NUCLEOTIDE SEQUENCE [LARGE SCALE GENOMIC DNA]</scope>
</reference>
<dbReference type="InterPro" id="IPR039448">
    <property type="entry name" value="Beta_helix"/>
</dbReference>
<dbReference type="PROSITE" id="PS50853">
    <property type="entry name" value="FN3"/>
    <property type="match status" value="1"/>
</dbReference>
<dbReference type="SUPFAM" id="SSF49265">
    <property type="entry name" value="Fibronectin type III"/>
    <property type="match status" value="1"/>
</dbReference>
<dbReference type="Gene3D" id="2.60.40.10">
    <property type="entry name" value="Immunoglobulins"/>
    <property type="match status" value="1"/>
</dbReference>
<name>A0A7J4J182_9ARCH</name>
<dbReference type="Proteomes" id="UP000565078">
    <property type="component" value="Unassembled WGS sequence"/>
</dbReference>
<evidence type="ECO:0000256" key="2">
    <source>
        <dbReference type="ARBA" id="ARBA00023157"/>
    </source>
</evidence>
<dbReference type="InterPro" id="IPR011050">
    <property type="entry name" value="Pectin_lyase_fold/virulence"/>
</dbReference>
<dbReference type="InterPro" id="IPR003961">
    <property type="entry name" value="FN3_dom"/>
</dbReference>
<dbReference type="SMART" id="SM00710">
    <property type="entry name" value="PbH1"/>
    <property type="match status" value="8"/>
</dbReference>
<accession>A0A7J4J182</accession>
<dbReference type="InterPro" id="IPR012334">
    <property type="entry name" value="Pectin_lyas_fold"/>
</dbReference>
<dbReference type="Gene3D" id="2.160.20.10">
    <property type="entry name" value="Single-stranded right-handed beta-helix, Pectin lyase-like"/>
    <property type="match status" value="2"/>
</dbReference>
<dbReference type="Pfam" id="PF13385">
    <property type="entry name" value="Laminin_G_3"/>
    <property type="match status" value="1"/>
</dbReference>
<dbReference type="Pfam" id="PF13229">
    <property type="entry name" value="Beta_helix"/>
    <property type="match status" value="1"/>
</dbReference>
<dbReference type="SMART" id="SM00560">
    <property type="entry name" value="LamGL"/>
    <property type="match status" value="1"/>
</dbReference>
<dbReference type="EMBL" id="DUGC01000091">
    <property type="protein sequence ID" value="HIH10145.1"/>
    <property type="molecule type" value="Genomic_DNA"/>
</dbReference>
<sequence length="833" mass="89719">MIGSKNGVGSESSPILIGSYGSGPRPVISGAGLMRAVFLQNESYIVLRDIEMRDSSSYGEVLRVQDSNHIIVNNCIIHEAETAMVVYILRSSQIIVDNCNIYGNRGADDYGSVLVLEDSNSNTIRNSQVHDTSSRYGDVISVVKSSNNLIENNDIYGPAENGVYIRPNSNSNFIARNYIHDINGIGVQIRENSSHNRVQGNLLSNNDGPIMQSDGQNPAGSIVDGTEFSNNTIYNSKGKSGGVHIFGPGNRNIIFKSNIVAGSGAPHAILVSPDSSANTTLNNNIYYKAGGIGALVLYNGLTYTSADFNSYKDTSRQDTESFAQDPLFINTESPLGADGVLWTSDDGFRPRQSSPACGNGKGNTYIGAYGCVETIRDTIAPFPPIAVVAQALGYSMVSVKWSASIDNVAVSGYKVFRNGAEIATTSTISYLDYGLSPNTAYTYYVIAFDFAQNQSVASDTISATTLDAPPIPGGNVLRLSFNDGTGSIAVDSSGNRNNAVVNGASWSRGVIDGALSFDGLDDYVEVPNSSGIEMLSNSFSIEAWVRVSGFGTQNDGIVFYNDIWSSGYGLMRYSNTGIFQFCSKDSSKTNCVSQYSGGGFTPNIGQWYHLVGIKDAKETTEDIYFYVDGQLLLSRTGLPKTSIPAGSSLRIGSQKNRFYFRGDIDEIKIYDRPLSPQEVIALFRGVTASKCSIVKTGISAIYINVFGCPVPIAAKFDIKPDFNATDIIALTDLNLGISQFGKITWNNAVISLTETAFGGYDRLDLDAGLNISQSKLSLNQNNIPQLNLPATITLYNTSFNSPKILRDGIECISCQITSYDRNSKTITFSVPGF</sequence>
<dbReference type="InterPro" id="IPR006626">
    <property type="entry name" value="PbH1"/>
</dbReference>
<evidence type="ECO:0000256" key="1">
    <source>
        <dbReference type="ARBA" id="ARBA00022729"/>
    </source>
</evidence>
<protein>
    <recommendedName>
        <fullName evidence="3">Fibronectin type-III domain-containing protein</fullName>
    </recommendedName>
</protein>
<organism evidence="4 5">
    <name type="scientific">Candidatus Iainarchaeum sp</name>
    <dbReference type="NCBI Taxonomy" id="3101447"/>
    <lineage>
        <taxon>Archaea</taxon>
        <taxon>Candidatus Iainarchaeota</taxon>
        <taxon>Candidatus Iainarchaeia</taxon>
        <taxon>Candidatus Iainarchaeales</taxon>
        <taxon>Candidatus Iainarchaeaceae</taxon>
        <taxon>Candidatus Iainarchaeum</taxon>
    </lineage>
</organism>
<keyword evidence="1" id="KW-0732">Signal</keyword>
<dbReference type="Gene3D" id="2.60.120.200">
    <property type="match status" value="1"/>
</dbReference>
<keyword evidence="2" id="KW-1015">Disulfide bond</keyword>
<evidence type="ECO:0000313" key="4">
    <source>
        <dbReference type="EMBL" id="HIH10145.1"/>
    </source>
</evidence>